<evidence type="ECO:0000256" key="2">
    <source>
        <dbReference type="ARBA" id="ARBA00022676"/>
    </source>
</evidence>
<proteinExistence type="predicted"/>
<sequence>MGPTSSVPFVEKVRPYPRKPEKITMALIEETTLISSPSSPQCKVQHEAPALAFSVGEYTQNFFHDFVDVLIPLFITVNSIFPDQDFILVIFKSRDWWITKYADLLKGFSRHPIRTFESDIDTHCFPSATVGLITHGVMTIDPKLIPNSKNFMHFHALLGNTYGKKQPSSSKPPKARPRLVFAGRSGGVGRVILNQAEVKLAAEEVGFEVIVFEPTSSTTLPESYALISSSHVMVGVHGAALTHFLFLRPGSVFVQIVPIGVENMAEVCFGKAAKELAVEYMEYKIGVEKSSLLEKYGKDDIVLKGPMALHKKARASGITDVSADKQSAKFDLVKFMEYMKIMDIYLKEQDIKLDLIKFKLYLERAYQKAKVLVDKEG</sequence>
<dbReference type="InterPro" id="IPR049625">
    <property type="entry name" value="Glyco_transf_61_cat"/>
</dbReference>
<evidence type="ECO:0000259" key="5">
    <source>
        <dbReference type="Pfam" id="PF04577"/>
    </source>
</evidence>
<gene>
    <name evidence="6" type="ORF">RJ640_007945</name>
</gene>
<evidence type="ECO:0000313" key="7">
    <source>
        <dbReference type="Proteomes" id="UP001187471"/>
    </source>
</evidence>
<keyword evidence="4" id="KW-0325">Glycoprotein</keyword>
<protein>
    <recommendedName>
        <fullName evidence="5">Glycosyltransferase 61 catalytic domain-containing protein</fullName>
    </recommendedName>
</protein>
<evidence type="ECO:0000256" key="1">
    <source>
        <dbReference type="ARBA" id="ARBA00004323"/>
    </source>
</evidence>
<dbReference type="EMBL" id="JAVXUO010002416">
    <property type="protein sequence ID" value="KAK2973444.1"/>
    <property type="molecule type" value="Genomic_DNA"/>
</dbReference>
<name>A0AA88QMF6_9ASTE</name>
<accession>A0AA88QMF6</accession>
<dbReference type="AlphaFoldDB" id="A0AA88QMF6"/>
<dbReference type="GO" id="GO:0016763">
    <property type="term" value="F:pentosyltransferase activity"/>
    <property type="evidence" value="ECO:0007669"/>
    <property type="project" value="UniProtKB-ARBA"/>
</dbReference>
<evidence type="ECO:0000256" key="4">
    <source>
        <dbReference type="ARBA" id="ARBA00023180"/>
    </source>
</evidence>
<keyword evidence="3" id="KW-0808">Transferase</keyword>
<dbReference type="Pfam" id="PF04577">
    <property type="entry name" value="Glyco_transf_61"/>
    <property type="match status" value="1"/>
</dbReference>
<dbReference type="PANTHER" id="PTHR20961">
    <property type="entry name" value="GLYCOSYLTRANSFERASE"/>
    <property type="match status" value="1"/>
</dbReference>
<evidence type="ECO:0000256" key="3">
    <source>
        <dbReference type="ARBA" id="ARBA00022679"/>
    </source>
</evidence>
<feature type="domain" description="Glycosyltransferase 61 catalytic" evidence="5">
    <location>
        <begin position="62"/>
        <end position="254"/>
    </location>
</feature>
<keyword evidence="2" id="KW-0328">Glycosyltransferase</keyword>
<dbReference type="Proteomes" id="UP001187471">
    <property type="component" value="Unassembled WGS sequence"/>
</dbReference>
<keyword evidence="7" id="KW-1185">Reference proteome</keyword>
<comment type="caution">
    <text evidence="6">The sequence shown here is derived from an EMBL/GenBank/DDBJ whole genome shotgun (WGS) entry which is preliminary data.</text>
</comment>
<dbReference type="InterPro" id="IPR007657">
    <property type="entry name" value="Glycosyltransferase_61"/>
</dbReference>
<dbReference type="PANTHER" id="PTHR20961:SF98">
    <property type="entry name" value="GLYCOSYLTRANSFERASE"/>
    <property type="match status" value="1"/>
</dbReference>
<reference evidence="6" key="1">
    <citation type="submission" date="2022-12" db="EMBL/GenBank/DDBJ databases">
        <title>Draft genome assemblies for two species of Escallonia (Escalloniales).</title>
        <authorList>
            <person name="Chanderbali A."/>
            <person name="Dervinis C."/>
            <person name="Anghel I."/>
            <person name="Soltis D."/>
            <person name="Soltis P."/>
            <person name="Zapata F."/>
        </authorList>
    </citation>
    <scope>NUCLEOTIDE SEQUENCE</scope>
    <source>
        <strain evidence="6">UCBG92.1500</strain>
        <tissue evidence="6">Leaf</tissue>
    </source>
</reference>
<evidence type="ECO:0000313" key="6">
    <source>
        <dbReference type="EMBL" id="KAK2973444.1"/>
    </source>
</evidence>
<comment type="subcellular location">
    <subcellularLocation>
        <location evidence="1">Golgi apparatus membrane</location>
        <topology evidence="1">Single-pass type II membrane protein</topology>
    </subcellularLocation>
</comment>
<dbReference type="GO" id="GO:0000139">
    <property type="term" value="C:Golgi membrane"/>
    <property type="evidence" value="ECO:0007669"/>
    <property type="project" value="UniProtKB-SubCell"/>
</dbReference>
<organism evidence="6 7">
    <name type="scientific">Escallonia rubra</name>
    <dbReference type="NCBI Taxonomy" id="112253"/>
    <lineage>
        <taxon>Eukaryota</taxon>
        <taxon>Viridiplantae</taxon>
        <taxon>Streptophyta</taxon>
        <taxon>Embryophyta</taxon>
        <taxon>Tracheophyta</taxon>
        <taxon>Spermatophyta</taxon>
        <taxon>Magnoliopsida</taxon>
        <taxon>eudicotyledons</taxon>
        <taxon>Gunneridae</taxon>
        <taxon>Pentapetalae</taxon>
        <taxon>asterids</taxon>
        <taxon>campanulids</taxon>
        <taxon>Escalloniales</taxon>
        <taxon>Escalloniaceae</taxon>
        <taxon>Escallonia</taxon>
    </lineage>
</organism>